<sequence length="59" mass="6681">MTKDKVLETVNALPAEFELEELIERLIFIEKVEAGAAALDRGDAVSHEDVKKLVQSWRK</sequence>
<protein>
    <recommendedName>
        <fullName evidence="3">Addiction module protein</fullName>
    </recommendedName>
</protein>
<comment type="caution">
    <text evidence="1">The sequence shown here is derived from an EMBL/GenBank/DDBJ whole genome shotgun (WGS) entry which is preliminary data.</text>
</comment>
<dbReference type="RefSeq" id="WP_126691856.1">
    <property type="nucleotide sequence ID" value="NZ_RXOF01000002.1"/>
</dbReference>
<proteinExistence type="predicted"/>
<evidence type="ECO:0000313" key="1">
    <source>
        <dbReference type="EMBL" id="RTQ52199.1"/>
    </source>
</evidence>
<dbReference type="AlphaFoldDB" id="A0A3S0JCF6"/>
<accession>A0A3S0JCF6</accession>
<reference evidence="1 2" key="1">
    <citation type="submission" date="2018-12" db="EMBL/GenBank/DDBJ databases">
        <title>Hymenobacter gummosus sp. nov., isolated from a spring.</title>
        <authorList>
            <person name="Nie L."/>
        </authorList>
    </citation>
    <scope>NUCLEOTIDE SEQUENCE [LARGE SCALE GENOMIC DNA]</scope>
    <source>
        <strain evidence="1 2">KCTC 52166</strain>
    </source>
</reference>
<dbReference type="Proteomes" id="UP000282184">
    <property type="component" value="Unassembled WGS sequence"/>
</dbReference>
<organism evidence="1 2">
    <name type="scientific">Hymenobacter gummosus</name>
    <dbReference type="NCBI Taxonomy" id="1776032"/>
    <lineage>
        <taxon>Bacteria</taxon>
        <taxon>Pseudomonadati</taxon>
        <taxon>Bacteroidota</taxon>
        <taxon>Cytophagia</taxon>
        <taxon>Cytophagales</taxon>
        <taxon>Hymenobacteraceae</taxon>
        <taxon>Hymenobacter</taxon>
    </lineage>
</organism>
<evidence type="ECO:0000313" key="2">
    <source>
        <dbReference type="Proteomes" id="UP000282184"/>
    </source>
</evidence>
<dbReference type="EMBL" id="RXOF01000002">
    <property type="protein sequence ID" value="RTQ52199.1"/>
    <property type="molecule type" value="Genomic_DNA"/>
</dbReference>
<name>A0A3S0JCF6_9BACT</name>
<keyword evidence="2" id="KW-1185">Reference proteome</keyword>
<gene>
    <name evidence="1" type="ORF">EJV47_04005</name>
</gene>
<evidence type="ECO:0008006" key="3">
    <source>
        <dbReference type="Google" id="ProtNLM"/>
    </source>
</evidence>